<gene>
    <name evidence="1" type="ORF">HNP67_000987</name>
    <name evidence="2" type="ORF">HNP67_001068</name>
</gene>
<dbReference type="AlphaFoldDB" id="A0A7X0DPU9"/>
<dbReference type="EMBL" id="JACHFB010000004">
    <property type="protein sequence ID" value="MBB6213492.1"/>
    <property type="molecule type" value="Genomic_DNA"/>
</dbReference>
<comment type="caution">
    <text evidence="2">The sequence shown here is derived from an EMBL/GenBank/DDBJ whole genome shotgun (WGS) entry which is preliminary data.</text>
</comment>
<reference evidence="2 3" key="1">
    <citation type="submission" date="2020-08" db="EMBL/GenBank/DDBJ databases">
        <title>Genomic Encyclopedia of Type Strains, Phase IV (KMG-IV): sequencing the most valuable type-strain genomes for metagenomic binning, comparative biology and taxonomic classification.</title>
        <authorList>
            <person name="Goeker M."/>
        </authorList>
    </citation>
    <scope>NUCLEOTIDE SEQUENCE [LARGE SCALE GENOMIC DNA]</scope>
    <source>
        <strain evidence="2 3">DSM 17989</strain>
    </source>
</reference>
<organism evidence="2 3">
    <name type="scientific">Borreliella californiensis</name>
    <dbReference type="NCBI Taxonomy" id="373543"/>
    <lineage>
        <taxon>Bacteria</taxon>
        <taxon>Pseudomonadati</taxon>
        <taxon>Spirochaetota</taxon>
        <taxon>Spirochaetia</taxon>
        <taxon>Spirochaetales</taxon>
        <taxon>Borreliaceae</taxon>
        <taxon>Borreliella</taxon>
    </lineage>
</organism>
<dbReference type="Proteomes" id="UP000536100">
    <property type="component" value="Unassembled WGS sequence"/>
</dbReference>
<evidence type="ECO:0000313" key="3">
    <source>
        <dbReference type="Proteomes" id="UP000536100"/>
    </source>
</evidence>
<dbReference type="EMBL" id="JACHFB010000004">
    <property type="protein sequence ID" value="MBB6213573.1"/>
    <property type="molecule type" value="Genomic_DNA"/>
</dbReference>
<evidence type="ECO:0000313" key="1">
    <source>
        <dbReference type="EMBL" id="MBB6213492.1"/>
    </source>
</evidence>
<name>A0A7X0DPU9_9SPIR</name>
<proteinExistence type="predicted"/>
<sequence length="62" mass="6958">MEEFKKRQVESVTENTDKVKNQGKIGREAFLYAKKLGVNGSYSANDSTDTDKFAKKVIDDAL</sequence>
<evidence type="ECO:0000313" key="2">
    <source>
        <dbReference type="EMBL" id="MBB6213573.1"/>
    </source>
</evidence>
<accession>A0A7X0DPU9</accession>
<protein>
    <submittedName>
        <fullName evidence="2">Uncharacterized protein</fullName>
    </submittedName>
</protein>